<organism evidence="1 2">
    <name type="scientific">Trichonephila inaurata madagascariensis</name>
    <dbReference type="NCBI Taxonomy" id="2747483"/>
    <lineage>
        <taxon>Eukaryota</taxon>
        <taxon>Metazoa</taxon>
        <taxon>Ecdysozoa</taxon>
        <taxon>Arthropoda</taxon>
        <taxon>Chelicerata</taxon>
        <taxon>Arachnida</taxon>
        <taxon>Araneae</taxon>
        <taxon>Araneomorphae</taxon>
        <taxon>Entelegynae</taxon>
        <taxon>Araneoidea</taxon>
        <taxon>Nephilidae</taxon>
        <taxon>Trichonephila</taxon>
        <taxon>Trichonephila inaurata</taxon>
    </lineage>
</organism>
<comment type="caution">
    <text evidence="1">The sequence shown here is derived from an EMBL/GenBank/DDBJ whole genome shotgun (WGS) entry which is preliminary data.</text>
</comment>
<gene>
    <name evidence="1" type="ORF">TNIN_387801</name>
</gene>
<dbReference type="EMBL" id="BMAV01019631">
    <property type="protein sequence ID" value="GFY72754.1"/>
    <property type="molecule type" value="Genomic_DNA"/>
</dbReference>
<sequence>MDLTKLKMKRDVHRLNRTMKHSRKLTNKNTAGHERVKFSIQKNYFQIATEYVFKIAEGSGKNTSPNLTGVLCELSWGRGGARGSRYLAVYVRFAVVAMEWNGEHRALFVDEYIHNDDSVITTQRAFRIWFQLGRHYPVPDRKTIHV</sequence>
<protein>
    <recommendedName>
        <fullName evidence="3">DUF4817 domain-containing protein</fullName>
    </recommendedName>
</protein>
<evidence type="ECO:0000313" key="2">
    <source>
        <dbReference type="Proteomes" id="UP000886998"/>
    </source>
</evidence>
<dbReference type="AlphaFoldDB" id="A0A8X7CHG6"/>
<dbReference type="OrthoDB" id="6628920at2759"/>
<proteinExistence type="predicted"/>
<accession>A0A8X7CHG6</accession>
<dbReference type="Proteomes" id="UP000886998">
    <property type="component" value="Unassembled WGS sequence"/>
</dbReference>
<keyword evidence="2" id="KW-1185">Reference proteome</keyword>
<evidence type="ECO:0000313" key="1">
    <source>
        <dbReference type="EMBL" id="GFY72754.1"/>
    </source>
</evidence>
<reference evidence="1" key="1">
    <citation type="submission" date="2020-08" db="EMBL/GenBank/DDBJ databases">
        <title>Multicomponent nature underlies the extraordinary mechanical properties of spider dragline silk.</title>
        <authorList>
            <person name="Kono N."/>
            <person name="Nakamura H."/>
            <person name="Mori M."/>
            <person name="Yoshida Y."/>
            <person name="Ohtoshi R."/>
            <person name="Malay A.D."/>
            <person name="Moran D.A.P."/>
            <person name="Tomita M."/>
            <person name="Numata K."/>
            <person name="Arakawa K."/>
        </authorList>
    </citation>
    <scope>NUCLEOTIDE SEQUENCE</scope>
</reference>
<evidence type="ECO:0008006" key="3">
    <source>
        <dbReference type="Google" id="ProtNLM"/>
    </source>
</evidence>
<name>A0A8X7CHG6_9ARAC</name>